<name>A0A3Q8SSM4_LACHE</name>
<proteinExistence type="predicted"/>
<gene>
    <name evidence="2" type="ORF">LH5_00029</name>
</gene>
<dbReference type="AlphaFoldDB" id="A0A3Q8SSM4"/>
<sequence length="334" mass="38909">MIVDNNSYFYEINDNLYLNSYKADCFCSMPPENAVCGATNLSYRKAVLATIGEGMERQVLFRNYHLMNESFHVWDLIQKKEKVLRNTSFSRLYFYDTCGLSSHRSSKECIFNSLSEFIERQSFILTYLAKREAPEIIHNSLFNSVVPKFLQDIHVYNISILKTFHVYLGIGYIGRGYFTIGIGSGNNSILALTNLVRELLPLRKIRVGRDNKNIASFLDYQDIFNLFDTKTILNAYSFLAKHHLKQTINSNKSSSQEEILDEMKVKWKMHPYVMVFFNENYQRERCANAKNSKIFDLGYFPSLSVKDFTENIYDNVEKKTGLTLDRNINFIPFP</sequence>
<evidence type="ECO:0000313" key="3">
    <source>
        <dbReference type="Proteomes" id="UP000267945"/>
    </source>
</evidence>
<evidence type="ECO:0000313" key="2">
    <source>
        <dbReference type="EMBL" id="AZK90291.1"/>
    </source>
</evidence>
<dbReference type="GeneID" id="99756218"/>
<protein>
    <submittedName>
        <fullName evidence="2">YcaO-like family protein</fullName>
    </submittedName>
</protein>
<feature type="domain" description="YcaO" evidence="1">
    <location>
        <begin position="91"/>
        <end position="226"/>
    </location>
</feature>
<dbReference type="Proteomes" id="UP000267945">
    <property type="component" value="Chromosome"/>
</dbReference>
<organism evidence="2 3">
    <name type="scientific">Lactobacillus helveticus</name>
    <name type="common">Lactobacillus suntoryeus</name>
    <dbReference type="NCBI Taxonomy" id="1587"/>
    <lineage>
        <taxon>Bacteria</taxon>
        <taxon>Bacillati</taxon>
        <taxon>Bacillota</taxon>
        <taxon>Bacilli</taxon>
        <taxon>Lactobacillales</taxon>
        <taxon>Lactobacillaceae</taxon>
        <taxon>Lactobacillus</taxon>
    </lineage>
</organism>
<accession>A0A3Q8SSM4</accession>
<dbReference type="Pfam" id="PF02624">
    <property type="entry name" value="YcaO"/>
    <property type="match status" value="1"/>
</dbReference>
<dbReference type="EMBL" id="CP019581">
    <property type="protein sequence ID" value="AZK90291.1"/>
    <property type="molecule type" value="Genomic_DNA"/>
</dbReference>
<reference evidence="2 3" key="1">
    <citation type="submission" date="2017-02" db="EMBL/GenBank/DDBJ databases">
        <title>Complete genome sequence of Lactobacillus helveticus.</title>
        <authorList>
            <person name="Kim J.F."/>
            <person name="Chung Y."/>
            <person name="Kwak M."/>
        </authorList>
    </citation>
    <scope>NUCLEOTIDE SEQUENCE [LARGE SCALE GENOMIC DNA]</scope>
    <source>
        <strain evidence="2 3">LH5</strain>
    </source>
</reference>
<dbReference type="RefSeq" id="WP_014918504.1">
    <property type="nucleotide sequence ID" value="NZ_CP019581.1"/>
</dbReference>
<dbReference type="InterPro" id="IPR003776">
    <property type="entry name" value="YcaO-like_dom"/>
</dbReference>
<evidence type="ECO:0000259" key="1">
    <source>
        <dbReference type="Pfam" id="PF02624"/>
    </source>
</evidence>